<gene>
    <name evidence="1" type="ORF">AR1Y2_0958</name>
</gene>
<protein>
    <submittedName>
        <fullName evidence="1">Uncharacterized protein</fullName>
    </submittedName>
</protein>
<keyword evidence="2" id="KW-1185">Reference proteome</keyword>
<sequence length="44" mass="5006">MNAVKFLGWLGANVSAYKKAKSNVLVHSFLACYHELKKERPDKI</sequence>
<dbReference type="KEGG" id="arf:AR1Y2_0958"/>
<organism evidence="1 2">
    <name type="scientific">Anaerostipes rhamnosivorans</name>
    <dbReference type="NCBI Taxonomy" id="1229621"/>
    <lineage>
        <taxon>Bacteria</taxon>
        <taxon>Bacillati</taxon>
        <taxon>Bacillota</taxon>
        <taxon>Clostridia</taxon>
        <taxon>Lachnospirales</taxon>
        <taxon>Lachnospiraceae</taxon>
        <taxon>Anaerostipes</taxon>
    </lineage>
</organism>
<dbReference type="Proteomes" id="UP000298653">
    <property type="component" value="Chromosome"/>
</dbReference>
<name>A0A4P8IA02_9FIRM</name>
<dbReference type="PROSITE" id="PS51257">
    <property type="entry name" value="PROKAR_LIPOPROTEIN"/>
    <property type="match status" value="1"/>
</dbReference>
<dbReference type="AlphaFoldDB" id="A0A4P8IA02"/>
<evidence type="ECO:0000313" key="2">
    <source>
        <dbReference type="Proteomes" id="UP000298653"/>
    </source>
</evidence>
<reference evidence="1 2" key="1">
    <citation type="submission" date="2019-05" db="EMBL/GenBank/DDBJ databases">
        <title>Complete genome sequencing of Anaerostipes rhamnosivorans.</title>
        <authorList>
            <person name="Bui T.P.N."/>
            <person name="de Vos W.M."/>
        </authorList>
    </citation>
    <scope>NUCLEOTIDE SEQUENCE [LARGE SCALE GENOMIC DNA]</scope>
    <source>
        <strain evidence="1 2">1y2</strain>
    </source>
</reference>
<accession>A0A4P8IA02</accession>
<proteinExistence type="predicted"/>
<evidence type="ECO:0000313" key="1">
    <source>
        <dbReference type="EMBL" id="QCP34412.1"/>
    </source>
</evidence>
<dbReference type="EMBL" id="CP040058">
    <property type="protein sequence ID" value="QCP34412.1"/>
    <property type="molecule type" value="Genomic_DNA"/>
</dbReference>